<dbReference type="PANTHER" id="PTHR37543">
    <property type="entry name" value="CCCH ZINC FINGER DNA BINDING PROTEIN (AFU_ORTHOLOGUE AFUA_5G12760)"/>
    <property type="match status" value="1"/>
</dbReference>
<dbReference type="SUPFAM" id="SSF90229">
    <property type="entry name" value="CCCH zinc finger"/>
    <property type="match status" value="1"/>
</dbReference>
<keyword evidence="2 4" id="KW-0863">Zinc-finger</keyword>
<evidence type="ECO:0000313" key="8">
    <source>
        <dbReference type="Proteomes" id="UP000706124"/>
    </source>
</evidence>
<dbReference type="InterPro" id="IPR036855">
    <property type="entry name" value="Znf_CCCH_sf"/>
</dbReference>
<dbReference type="Proteomes" id="UP000706124">
    <property type="component" value="Unassembled WGS sequence"/>
</dbReference>
<keyword evidence="3 4" id="KW-0862">Zinc</keyword>
<evidence type="ECO:0000256" key="4">
    <source>
        <dbReference type="PROSITE-ProRule" id="PRU00723"/>
    </source>
</evidence>
<evidence type="ECO:0000256" key="2">
    <source>
        <dbReference type="ARBA" id="ARBA00022771"/>
    </source>
</evidence>
<keyword evidence="1 4" id="KW-0479">Metal-binding</keyword>
<dbReference type="OrthoDB" id="3512845at2759"/>
<protein>
    <recommendedName>
        <fullName evidence="6">C3H1-type domain-containing protein</fullName>
    </recommendedName>
</protein>
<dbReference type="Pfam" id="PF25542">
    <property type="entry name" value="zf-CCCH_12"/>
    <property type="match status" value="1"/>
</dbReference>
<dbReference type="AlphaFoldDB" id="A0A9P7MB82"/>
<evidence type="ECO:0000256" key="3">
    <source>
        <dbReference type="ARBA" id="ARBA00022833"/>
    </source>
</evidence>
<gene>
    <name evidence="7" type="ORF">E4U60_002550</name>
</gene>
<keyword evidence="8" id="KW-1185">Reference proteome</keyword>
<evidence type="ECO:0000256" key="1">
    <source>
        <dbReference type="ARBA" id="ARBA00022723"/>
    </source>
</evidence>
<dbReference type="Pfam" id="PF25543">
    <property type="entry name" value="zf-CCCH_tandem"/>
    <property type="match status" value="1"/>
</dbReference>
<dbReference type="PROSITE" id="PS50103">
    <property type="entry name" value="ZF_C3H1"/>
    <property type="match status" value="1"/>
</dbReference>
<dbReference type="InterPro" id="IPR057654">
    <property type="entry name" value="Znf-CCCH_tandem"/>
</dbReference>
<evidence type="ECO:0000313" key="7">
    <source>
        <dbReference type="EMBL" id="KAG5936416.1"/>
    </source>
</evidence>
<sequence length="468" mass="52185">MPLTSKLMEFVQRLENIRQYRDSYDQLTHDLLLHCRTLETSFQRLETRHRDELQECKSENLKLIAQLSNSEATSDWYTRKIFGIRNKNAYVLVVIDGDGLLFRDQWIEQGLEGGRRAALALLDAVRARCGEHADGVEVVAKVVANVDGLAKILDRDVSDIRGFALGFTQAKASFDFIIVGPENGCTPAKVRETVKWHSRNYNCKHVLMGISHDPSYTSFLDGIALDEDQCERLTVLEGLSAQTADVPSNIKRASLGNELFRTDGHSDRDAPIWPLGAWATVPRACNLARSVTSTSTRRSYADVANSTLRSPPPLPPSPKTSRLVPPKPIARPVQVRYQQVPPQRPDWNPGPRGLDEPIAVSVSIMESVKRRRDSEKLCNNHFLRGSCTKGARCYFVHNYSPSKEEIDAIAVLARQNPCVNGQACKAKACIYGHHHPRRGLYTPLLQVHGSSSSAGNKVQEPKYKGGLI</sequence>
<feature type="region of interest" description="Disordered" evidence="5">
    <location>
        <begin position="296"/>
        <end position="326"/>
    </location>
</feature>
<evidence type="ECO:0000259" key="6">
    <source>
        <dbReference type="PROSITE" id="PS50103"/>
    </source>
</evidence>
<proteinExistence type="predicted"/>
<dbReference type="InterPro" id="IPR057683">
    <property type="entry name" value="DUF7923"/>
</dbReference>
<feature type="zinc finger region" description="C3H1-type" evidence="4">
    <location>
        <begin position="372"/>
        <end position="400"/>
    </location>
</feature>
<name>A0A9P7MB82_9HYPO</name>
<dbReference type="InterPro" id="IPR000571">
    <property type="entry name" value="Znf_CCCH"/>
</dbReference>
<comment type="caution">
    <text evidence="7">The sequence shown here is derived from an EMBL/GenBank/DDBJ whole genome shotgun (WGS) entry which is preliminary data.</text>
</comment>
<dbReference type="Gene3D" id="4.10.1000.10">
    <property type="entry name" value="Zinc finger, CCCH-type"/>
    <property type="match status" value="1"/>
</dbReference>
<accession>A0A9P7MB82</accession>
<organism evidence="7 8">
    <name type="scientific">Claviceps pazoutovae</name>
    <dbReference type="NCBI Taxonomy" id="1649127"/>
    <lineage>
        <taxon>Eukaryota</taxon>
        <taxon>Fungi</taxon>
        <taxon>Dikarya</taxon>
        <taxon>Ascomycota</taxon>
        <taxon>Pezizomycotina</taxon>
        <taxon>Sordariomycetes</taxon>
        <taxon>Hypocreomycetidae</taxon>
        <taxon>Hypocreales</taxon>
        <taxon>Clavicipitaceae</taxon>
        <taxon>Claviceps</taxon>
    </lineage>
</organism>
<reference evidence="7 8" key="1">
    <citation type="journal article" date="2020" name="bioRxiv">
        <title>Whole genome comparisons of ergot fungi reveals the divergence and evolution of species within the genus Claviceps are the result of varying mechanisms driving genome evolution and host range expansion.</title>
        <authorList>
            <person name="Wyka S.A."/>
            <person name="Mondo S.J."/>
            <person name="Liu M."/>
            <person name="Dettman J."/>
            <person name="Nalam V."/>
            <person name="Broders K.D."/>
        </authorList>
    </citation>
    <scope>NUCLEOTIDE SEQUENCE [LARGE SCALE GENOMIC DNA]</scope>
    <source>
        <strain evidence="7 8">CCC 1485</strain>
    </source>
</reference>
<dbReference type="PANTHER" id="PTHR37543:SF1">
    <property type="entry name" value="CCCH ZINC FINGER DNA BINDING PROTEIN (AFU_ORTHOLOGUE AFUA_5G12760)"/>
    <property type="match status" value="1"/>
</dbReference>
<dbReference type="EMBL" id="SRPO01000216">
    <property type="protein sequence ID" value="KAG5936416.1"/>
    <property type="molecule type" value="Genomic_DNA"/>
</dbReference>
<feature type="domain" description="C3H1-type" evidence="6">
    <location>
        <begin position="372"/>
        <end position="400"/>
    </location>
</feature>
<dbReference type="Pfam" id="PF25540">
    <property type="entry name" value="DUF7923"/>
    <property type="match status" value="1"/>
</dbReference>
<dbReference type="GO" id="GO:0008270">
    <property type="term" value="F:zinc ion binding"/>
    <property type="evidence" value="ECO:0007669"/>
    <property type="project" value="UniProtKB-KW"/>
</dbReference>
<evidence type="ECO:0000256" key="5">
    <source>
        <dbReference type="SAM" id="MobiDB-lite"/>
    </source>
</evidence>